<name>A0A7W8Z4H8_9ACTN</name>
<gene>
    <name evidence="1" type="ORF">BJ981_002759</name>
</gene>
<protein>
    <recommendedName>
        <fullName evidence="3">HEAT repeat domain-containing protein</fullName>
    </recommendedName>
</protein>
<dbReference type="EMBL" id="JACHBR010000001">
    <property type="protein sequence ID" value="MBB5627060.1"/>
    <property type="molecule type" value="Genomic_DNA"/>
</dbReference>
<evidence type="ECO:0008006" key="3">
    <source>
        <dbReference type="Google" id="ProtNLM"/>
    </source>
</evidence>
<accession>A0A7W8Z4H8</accession>
<reference evidence="1 2" key="1">
    <citation type="submission" date="2020-08" db="EMBL/GenBank/DDBJ databases">
        <title>Sequencing the genomes of 1000 actinobacteria strains.</title>
        <authorList>
            <person name="Klenk H.-P."/>
        </authorList>
    </citation>
    <scope>NUCLEOTIDE SEQUENCE [LARGE SCALE GENOMIC DNA]</scope>
    <source>
        <strain evidence="1 2">DSM 45790</strain>
    </source>
</reference>
<dbReference type="Proteomes" id="UP000588112">
    <property type="component" value="Unassembled WGS sequence"/>
</dbReference>
<dbReference type="AlphaFoldDB" id="A0A7W8Z4H8"/>
<evidence type="ECO:0000313" key="1">
    <source>
        <dbReference type="EMBL" id="MBB5627060.1"/>
    </source>
</evidence>
<organism evidence="1 2">
    <name type="scientific">Sphaerisporangium krabiense</name>
    <dbReference type="NCBI Taxonomy" id="763782"/>
    <lineage>
        <taxon>Bacteria</taxon>
        <taxon>Bacillati</taxon>
        <taxon>Actinomycetota</taxon>
        <taxon>Actinomycetes</taxon>
        <taxon>Streptosporangiales</taxon>
        <taxon>Streptosporangiaceae</taxon>
        <taxon>Sphaerisporangium</taxon>
    </lineage>
</organism>
<proteinExistence type="predicted"/>
<evidence type="ECO:0000313" key="2">
    <source>
        <dbReference type="Proteomes" id="UP000588112"/>
    </source>
</evidence>
<comment type="caution">
    <text evidence="1">The sequence shown here is derived from an EMBL/GenBank/DDBJ whole genome shotgun (WGS) entry which is preliminary data.</text>
</comment>
<sequence>MNLVKLEIERHRWDGMQCGCDRSAAHVATDLLRLAQGGGEHGFDVVETLDGHAYIPSVLFEPSVPAVSVVLAALADDISPDAREGFLEALLHLVAGEGQSIKAEAEGRDLISECIDAAKSGIWLLYSEMFSGRSVGAAGYAYEVLTLVDEDEDRVRRAQAAAAHFLPEDLRPE</sequence>
<dbReference type="RefSeq" id="WP_184611446.1">
    <property type="nucleotide sequence ID" value="NZ_BOOS01000047.1"/>
</dbReference>
<keyword evidence="2" id="KW-1185">Reference proteome</keyword>